<keyword evidence="4" id="KW-1185">Reference proteome</keyword>
<dbReference type="Gene3D" id="3.40.50.1400">
    <property type="match status" value="1"/>
</dbReference>
<keyword evidence="2" id="KW-0456">Lyase</keyword>
<dbReference type="STRING" id="313628.LNTAR_10386"/>
<dbReference type="Proteomes" id="UP000004947">
    <property type="component" value="Unassembled WGS sequence"/>
</dbReference>
<dbReference type="CDD" id="cd03416">
    <property type="entry name" value="CbiX_SirB_N"/>
    <property type="match status" value="1"/>
</dbReference>
<reference evidence="3 4" key="1">
    <citation type="journal article" date="2010" name="J. Bacteriol.">
        <title>Genome sequence of Lentisphaera araneosa HTCC2155T, the type species of the order Lentisphaerales in the phylum Lentisphaerae.</title>
        <authorList>
            <person name="Thrash J.C."/>
            <person name="Cho J.C."/>
            <person name="Vergin K.L."/>
            <person name="Morris R.M."/>
            <person name="Giovannoni S.J."/>
        </authorList>
    </citation>
    <scope>NUCLEOTIDE SEQUENCE [LARGE SCALE GENOMIC DNA]</scope>
    <source>
        <strain evidence="3 4">HTCC2155</strain>
    </source>
</reference>
<accession>A6DIN0</accession>
<dbReference type="InterPro" id="IPR050963">
    <property type="entry name" value="Sirohydro_Cobaltochel/CbiX"/>
</dbReference>
<name>A6DIN0_9BACT</name>
<dbReference type="PANTHER" id="PTHR33542:SF3">
    <property type="entry name" value="SIROHYDROCHLORIN FERROCHELATASE, CHLOROPLASTIC"/>
    <property type="match status" value="1"/>
</dbReference>
<comment type="caution">
    <text evidence="3">The sequence shown here is derived from an EMBL/GenBank/DDBJ whole genome shotgun (WGS) entry which is preliminary data.</text>
</comment>
<dbReference type="Pfam" id="PF01903">
    <property type="entry name" value="CbiX"/>
    <property type="match status" value="1"/>
</dbReference>
<dbReference type="SUPFAM" id="SSF53800">
    <property type="entry name" value="Chelatase"/>
    <property type="match status" value="1"/>
</dbReference>
<organism evidence="3 4">
    <name type="scientific">Lentisphaera araneosa HTCC2155</name>
    <dbReference type="NCBI Taxonomy" id="313628"/>
    <lineage>
        <taxon>Bacteria</taxon>
        <taxon>Pseudomonadati</taxon>
        <taxon>Lentisphaerota</taxon>
        <taxon>Lentisphaeria</taxon>
        <taxon>Lentisphaerales</taxon>
        <taxon>Lentisphaeraceae</taxon>
        <taxon>Lentisphaera</taxon>
    </lineage>
</organism>
<gene>
    <name evidence="3" type="ORF">LNTAR_10386</name>
</gene>
<evidence type="ECO:0000313" key="3">
    <source>
        <dbReference type="EMBL" id="EDM28316.1"/>
    </source>
</evidence>
<dbReference type="eggNOG" id="COG2138">
    <property type="taxonomic scope" value="Bacteria"/>
</dbReference>
<dbReference type="EMBL" id="ABCK01000005">
    <property type="protein sequence ID" value="EDM28316.1"/>
    <property type="molecule type" value="Genomic_DNA"/>
</dbReference>
<proteinExistence type="predicted"/>
<evidence type="ECO:0000313" key="4">
    <source>
        <dbReference type="Proteomes" id="UP000004947"/>
    </source>
</evidence>
<evidence type="ECO:0000256" key="1">
    <source>
        <dbReference type="ARBA" id="ARBA00022723"/>
    </source>
</evidence>
<dbReference type="InterPro" id="IPR002762">
    <property type="entry name" value="CbiX-like"/>
</dbReference>
<sequence>MFFHIIFILCNLADLAIIKKGAPLKKSCIFLLHGSRKPKQGEIEGIIESLELEEGMRSHIAYLELQEPSFSHVLEHCKDDDEVHILPLFVLEGRHVREDIPEITADLKKEAPHINFVVHPHIGQWSLFVEMLNKKIKDL</sequence>
<dbReference type="PANTHER" id="PTHR33542">
    <property type="entry name" value="SIROHYDROCHLORIN FERROCHELATASE, CHLOROPLASTIC"/>
    <property type="match status" value="1"/>
</dbReference>
<keyword evidence="1" id="KW-0479">Metal-binding</keyword>
<dbReference type="AlphaFoldDB" id="A6DIN0"/>
<evidence type="ECO:0000256" key="2">
    <source>
        <dbReference type="ARBA" id="ARBA00023239"/>
    </source>
</evidence>
<dbReference type="GO" id="GO:0046872">
    <property type="term" value="F:metal ion binding"/>
    <property type="evidence" value="ECO:0007669"/>
    <property type="project" value="UniProtKB-KW"/>
</dbReference>
<protein>
    <submittedName>
        <fullName evidence="3">Cobalamin (Vitamin B12) biosynthesis CbiX protein</fullName>
    </submittedName>
</protein>
<dbReference type="GO" id="GO:0016829">
    <property type="term" value="F:lyase activity"/>
    <property type="evidence" value="ECO:0007669"/>
    <property type="project" value="UniProtKB-KW"/>
</dbReference>